<dbReference type="PANTHER" id="PTHR43559">
    <property type="entry name" value="HYDROLASE YCAC-RELATED"/>
    <property type="match status" value="1"/>
</dbReference>
<sequence>MTRPGTPPIPSPSPLHKEYLMPSKLRPDDAILVFGDLQTGITDLPLTIGEQGLRRSAWALARLGEIYDLPTIALCIPKGGDTNPAIIPEITGTRSRYQRIMRTRPDSFENDEFRKAIEATGRKTLIVCGVATEIVVQWLALSGIAHGYKVHLVVDACGGLSARTEEAAFRRFEAAGVVMTSVVSLAGEISGDFTAPPGSEAIGVVYQLIAGGYGR</sequence>
<reference evidence="2 3" key="1">
    <citation type="submission" date="2018-09" db="EMBL/GenBank/DDBJ databases">
        <title>Genome comparison of Alicycliphilus sp. BQ1, a polyurethanolytic bacterium, with its closest phylogenetic relatives Alicycliphilus denitrificans BC and K601, unable to attack polyurethane.</title>
        <authorList>
            <person name="Loza-Tavera H."/>
            <person name="Lozano L."/>
            <person name="Cevallos M."/>
            <person name="Maya-Lucas O."/>
            <person name="Garcia-Mena J."/>
            <person name="Hernandez J."/>
        </authorList>
    </citation>
    <scope>NUCLEOTIDE SEQUENCE [LARGE SCALE GENOMIC DNA]</scope>
    <source>
        <strain evidence="2 3">BQ1</strain>
    </source>
</reference>
<dbReference type="Pfam" id="PF00857">
    <property type="entry name" value="Isochorismatase"/>
    <property type="match status" value="1"/>
</dbReference>
<name>A0A3R7FDI4_9BURK</name>
<dbReference type="Gene3D" id="3.40.50.850">
    <property type="entry name" value="Isochorismatase-like"/>
    <property type="match status" value="1"/>
</dbReference>
<dbReference type="Proteomes" id="UP000216225">
    <property type="component" value="Unassembled WGS sequence"/>
</dbReference>
<comment type="caution">
    <text evidence="2">The sequence shown here is derived from an EMBL/GenBank/DDBJ whole genome shotgun (WGS) entry which is preliminary data.</text>
</comment>
<evidence type="ECO:0000313" key="2">
    <source>
        <dbReference type="EMBL" id="RKJ95138.1"/>
    </source>
</evidence>
<accession>A0A3R7FDI4</accession>
<proteinExistence type="predicted"/>
<dbReference type="EMBL" id="NKDB02000004">
    <property type="protein sequence ID" value="RKJ95138.1"/>
    <property type="molecule type" value="Genomic_DNA"/>
</dbReference>
<evidence type="ECO:0000313" key="3">
    <source>
        <dbReference type="Proteomes" id="UP000216225"/>
    </source>
</evidence>
<dbReference type="SUPFAM" id="SSF52499">
    <property type="entry name" value="Isochorismatase-like hydrolases"/>
    <property type="match status" value="1"/>
</dbReference>
<dbReference type="InterPro" id="IPR000868">
    <property type="entry name" value="Isochorismatase-like_dom"/>
</dbReference>
<dbReference type="InterPro" id="IPR036380">
    <property type="entry name" value="Isochorismatase-like_sf"/>
</dbReference>
<dbReference type="PANTHER" id="PTHR43559:SF3">
    <property type="entry name" value="HYDROLASE YCAC-RELATED"/>
    <property type="match status" value="1"/>
</dbReference>
<feature type="domain" description="Isochorismatase-like" evidence="1">
    <location>
        <begin position="78"/>
        <end position="181"/>
    </location>
</feature>
<gene>
    <name evidence="2" type="ORF">CE154_018715</name>
</gene>
<evidence type="ECO:0000259" key="1">
    <source>
        <dbReference type="Pfam" id="PF00857"/>
    </source>
</evidence>
<organism evidence="2 3">
    <name type="scientific">Alicycliphilus denitrificans</name>
    <dbReference type="NCBI Taxonomy" id="179636"/>
    <lineage>
        <taxon>Bacteria</taxon>
        <taxon>Pseudomonadati</taxon>
        <taxon>Pseudomonadota</taxon>
        <taxon>Betaproteobacteria</taxon>
        <taxon>Burkholderiales</taxon>
        <taxon>Comamonadaceae</taxon>
        <taxon>Alicycliphilus</taxon>
    </lineage>
</organism>
<dbReference type="AlphaFoldDB" id="A0A3R7FDI4"/>
<protein>
    <submittedName>
        <fullName evidence="2">Isochorismatase family protein</fullName>
    </submittedName>
</protein>
<dbReference type="InterPro" id="IPR053152">
    <property type="entry name" value="Hydrolase_YcaC-like"/>
</dbReference>